<keyword evidence="3" id="KW-1185">Reference proteome</keyword>
<dbReference type="EMBL" id="KZ308707">
    <property type="protein sequence ID" value="KAG8233307.1"/>
    <property type="molecule type" value="Genomic_DNA"/>
</dbReference>
<comment type="caution">
    <text evidence="2">The sequence shown here is derived from an EMBL/GenBank/DDBJ whole genome shotgun (WGS) entry which is preliminary data.</text>
</comment>
<feature type="signal peptide" evidence="1">
    <location>
        <begin position="1"/>
        <end position="28"/>
    </location>
</feature>
<evidence type="ECO:0000256" key="1">
    <source>
        <dbReference type="SAM" id="SignalP"/>
    </source>
</evidence>
<evidence type="ECO:0000313" key="2">
    <source>
        <dbReference type="EMBL" id="KAG8233307.1"/>
    </source>
</evidence>
<name>A0A8K0KF36_LADFU</name>
<proteinExistence type="predicted"/>
<organism evidence="2 3">
    <name type="scientific">Ladona fulva</name>
    <name type="common">Scarce chaser dragonfly</name>
    <name type="synonym">Libellula fulva</name>
    <dbReference type="NCBI Taxonomy" id="123851"/>
    <lineage>
        <taxon>Eukaryota</taxon>
        <taxon>Metazoa</taxon>
        <taxon>Ecdysozoa</taxon>
        <taxon>Arthropoda</taxon>
        <taxon>Hexapoda</taxon>
        <taxon>Insecta</taxon>
        <taxon>Pterygota</taxon>
        <taxon>Palaeoptera</taxon>
        <taxon>Odonata</taxon>
        <taxon>Epiprocta</taxon>
        <taxon>Anisoptera</taxon>
        <taxon>Libelluloidea</taxon>
        <taxon>Libellulidae</taxon>
        <taxon>Ladona</taxon>
    </lineage>
</organism>
<reference evidence="2" key="1">
    <citation type="submission" date="2013-04" db="EMBL/GenBank/DDBJ databases">
        <authorList>
            <person name="Qu J."/>
            <person name="Murali S.C."/>
            <person name="Bandaranaike D."/>
            <person name="Bellair M."/>
            <person name="Blankenburg K."/>
            <person name="Chao H."/>
            <person name="Dinh H."/>
            <person name="Doddapaneni H."/>
            <person name="Downs B."/>
            <person name="Dugan-Rocha S."/>
            <person name="Elkadiri S."/>
            <person name="Gnanaolivu R.D."/>
            <person name="Hernandez B."/>
            <person name="Javaid M."/>
            <person name="Jayaseelan J.C."/>
            <person name="Lee S."/>
            <person name="Li M."/>
            <person name="Ming W."/>
            <person name="Munidasa M."/>
            <person name="Muniz J."/>
            <person name="Nguyen L."/>
            <person name="Ongeri F."/>
            <person name="Osuji N."/>
            <person name="Pu L.-L."/>
            <person name="Puazo M."/>
            <person name="Qu C."/>
            <person name="Quiroz J."/>
            <person name="Raj R."/>
            <person name="Weissenberger G."/>
            <person name="Xin Y."/>
            <person name="Zou X."/>
            <person name="Han Y."/>
            <person name="Richards S."/>
            <person name="Worley K."/>
            <person name="Muzny D."/>
            <person name="Gibbs R."/>
        </authorList>
    </citation>
    <scope>NUCLEOTIDE SEQUENCE</scope>
    <source>
        <strain evidence="2">Sampled in the wild</strain>
    </source>
</reference>
<gene>
    <name evidence="2" type="ORF">J437_LFUL013777</name>
</gene>
<keyword evidence="1" id="KW-0732">Signal</keyword>
<dbReference type="OrthoDB" id="7196728at2759"/>
<evidence type="ECO:0000313" key="3">
    <source>
        <dbReference type="Proteomes" id="UP000792457"/>
    </source>
</evidence>
<dbReference type="AlphaFoldDB" id="A0A8K0KF36"/>
<sequence>MNFPSRYLFAIRLVAIFNLRWSLPPALGCTLKQPDSEERTSYTVNPTGAWAWLHSWWCPSVNSFKFELCNHTSPGTQELWFPGSCPPSHIRNFGGWLAGIVYG</sequence>
<accession>A0A8K0KF36</accession>
<feature type="chain" id="PRO_5035476418" description="Secreted protein" evidence="1">
    <location>
        <begin position="29"/>
        <end position="103"/>
    </location>
</feature>
<dbReference type="Proteomes" id="UP000792457">
    <property type="component" value="Unassembled WGS sequence"/>
</dbReference>
<evidence type="ECO:0008006" key="4">
    <source>
        <dbReference type="Google" id="ProtNLM"/>
    </source>
</evidence>
<reference evidence="2" key="2">
    <citation type="submission" date="2017-10" db="EMBL/GenBank/DDBJ databases">
        <title>Ladona fulva Genome sequencing and assembly.</title>
        <authorList>
            <person name="Murali S."/>
            <person name="Richards S."/>
            <person name="Bandaranaike D."/>
            <person name="Bellair M."/>
            <person name="Blankenburg K."/>
            <person name="Chao H."/>
            <person name="Dinh H."/>
            <person name="Doddapaneni H."/>
            <person name="Dugan-Rocha S."/>
            <person name="Elkadiri S."/>
            <person name="Gnanaolivu R."/>
            <person name="Hernandez B."/>
            <person name="Skinner E."/>
            <person name="Javaid M."/>
            <person name="Lee S."/>
            <person name="Li M."/>
            <person name="Ming W."/>
            <person name="Munidasa M."/>
            <person name="Muniz J."/>
            <person name="Nguyen L."/>
            <person name="Hughes D."/>
            <person name="Osuji N."/>
            <person name="Pu L.-L."/>
            <person name="Puazo M."/>
            <person name="Qu C."/>
            <person name="Quiroz J."/>
            <person name="Raj R."/>
            <person name="Weissenberger G."/>
            <person name="Xin Y."/>
            <person name="Zou X."/>
            <person name="Han Y."/>
            <person name="Worley K."/>
            <person name="Muzny D."/>
            <person name="Gibbs R."/>
        </authorList>
    </citation>
    <scope>NUCLEOTIDE SEQUENCE</scope>
    <source>
        <strain evidence="2">Sampled in the wild</strain>
    </source>
</reference>
<protein>
    <recommendedName>
        <fullName evidence="4">Secreted protein</fullName>
    </recommendedName>
</protein>